<dbReference type="InterPro" id="IPR019417">
    <property type="entry name" value="DUF2415"/>
</dbReference>
<evidence type="ECO:0000256" key="1">
    <source>
        <dbReference type="SAM" id="MobiDB-lite"/>
    </source>
</evidence>
<evidence type="ECO:0000313" key="3">
    <source>
        <dbReference type="EMBL" id="CCC69297.1"/>
    </source>
</evidence>
<evidence type="ECO:0000259" key="2">
    <source>
        <dbReference type="Pfam" id="PF10313"/>
    </source>
</evidence>
<keyword evidence="4" id="KW-1185">Reference proteome</keyword>
<feature type="region of interest" description="Disordered" evidence="1">
    <location>
        <begin position="501"/>
        <end position="525"/>
    </location>
</feature>
<dbReference type="HOGENOM" id="CLU_027079_0_0_1"/>
<accession>G0VCT7</accession>
<dbReference type="OrthoDB" id="418169at2759"/>
<name>G0VCT7_NAUCA</name>
<evidence type="ECO:0000313" key="4">
    <source>
        <dbReference type="Proteomes" id="UP000001640"/>
    </source>
</evidence>
<dbReference type="InterPro" id="IPR015943">
    <property type="entry name" value="WD40/YVTN_repeat-like_dom_sf"/>
</dbReference>
<protein>
    <recommendedName>
        <fullName evidence="2">DUF2415 domain-containing protein</fullName>
    </recommendedName>
</protein>
<dbReference type="GeneID" id="96902880"/>
<gene>
    <name evidence="3" type="primary">NCAS0C03070</name>
    <name evidence="3" type="ordered locus">NCAS_0C03070</name>
</gene>
<dbReference type="EMBL" id="HE576754">
    <property type="protein sequence ID" value="CCC69297.1"/>
    <property type="molecule type" value="Genomic_DNA"/>
</dbReference>
<dbReference type="KEGG" id="ncs:NCAS_0C03070"/>
<dbReference type="OMA" id="INSWARR"/>
<dbReference type="InterPro" id="IPR036322">
    <property type="entry name" value="WD40_repeat_dom_sf"/>
</dbReference>
<dbReference type="AlphaFoldDB" id="G0VCT7"/>
<reference key="2">
    <citation type="submission" date="2011-08" db="EMBL/GenBank/DDBJ databases">
        <title>Genome sequence of Naumovozyma castellii.</title>
        <authorList>
            <person name="Gordon J.L."/>
            <person name="Armisen D."/>
            <person name="Proux-Wera E."/>
            <person name="OhEigeartaigh S.S."/>
            <person name="Byrne K.P."/>
            <person name="Wolfe K.H."/>
        </authorList>
    </citation>
    <scope>NUCLEOTIDE SEQUENCE</scope>
    <source>
        <strain>Type strain:CBS 4309</strain>
    </source>
</reference>
<feature type="domain" description="DUF2415" evidence="2">
    <location>
        <begin position="392"/>
        <end position="430"/>
    </location>
</feature>
<dbReference type="PANTHER" id="PTHR43991:SF9">
    <property type="entry name" value="DUF2415 DOMAIN-CONTAINING PROTEIN"/>
    <property type="match status" value="1"/>
</dbReference>
<dbReference type="PANTHER" id="PTHR43991">
    <property type="entry name" value="WD REPEAT PROTEIN (AFU_ORTHOLOGUE AFUA_8G05640)-RELATED"/>
    <property type="match status" value="1"/>
</dbReference>
<dbReference type="Pfam" id="PF10313">
    <property type="entry name" value="DUF2415"/>
    <property type="match status" value="1"/>
</dbReference>
<dbReference type="Proteomes" id="UP000001640">
    <property type="component" value="Chromosome 3"/>
</dbReference>
<proteinExistence type="predicted"/>
<dbReference type="eggNOG" id="KOG4532">
    <property type="taxonomic scope" value="Eukaryota"/>
</dbReference>
<dbReference type="FunCoup" id="G0VCT7">
    <property type="interactions" value="59"/>
</dbReference>
<dbReference type="InParanoid" id="G0VCT7"/>
<dbReference type="Gene3D" id="2.130.10.10">
    <property type="entry name" value="YVTN repeat-like/Quinoprotein amine dehydrogenase"/>
    <property type="match status" value="1"/>
</dbReference>
<sequence length="767" mass="87802">MTIDRRIVDDDEIEDENLTTGADKVFQNYLMPGLELYDAKVTINHWQLRDCIKPASRNHSKLYYIYDHSIRMLDTSSSNELQTKSKTQDPNVIHSTKKPKYPVTTNWKRKHRPLRKSSNFPSQQLVEFNFKPRSFTESNGLTVCGGLIGSDDKGFPTNWNRSHDHDSDDSAPATLVKISNDTVLNDDINYSNSQIWKGIISIYNEDTNESKSLIMGQFINNCVTLHQKSTQQYDLLTCNNDGHMYQCDISNRDVELVRRYSDLNFPLNNAALSHDGKTLIVSGDSNRVAIYKQDQLINRFTLNYSHNSNWGTSTNPSVVQLPSYSVHDNTSMVDSNIIEAGKGDHGFYNCFSENDMLFSTLFQNGVCLIYDVRNTSTPLAEISSTRPNSHNGAFRVCRFSYGLDDLLFISEHQGRVHVVDTRNFINHQVILIPDKLNTEQESTITPDIPQVDVLPGNTTMHFSSTHDRYPLNSQSEEYASRILNNDSTRYNRVGLEYGRGPYLSRRDHTTPREMSTSTPKENEEPWITPARSIPLEFLEPQILPYPEVIDKYSNHELSELQYYEYFHPYEGVEHTAIRRASTSVMNRNNTYNGDESDTEVPIPLRARRRSSFRIRRVSTSSNRSDEIDRIDPLILDRHATTSQNNMNYRRHSNPSVDAGWGYEPTPVSDSSSALLTINGNNVFEDDEIYDIYNDINTGQDSSPARTIRNNVILNYSNSTFIEENNISGIDWVEDENGSALVIGTDYGIMKWNINSWARRSFSSYDFC</sequence>
<dbReference type="SUPFAM" id="SSF50978">
    <property type="entry name" value="WD40 repeat-like"/>
    <property type="match status" value="1"/>
</dbReference>
<dbReference type="RefSeq" id="XP_003675663.1">
    <property type="nucleotide sequence ID" value="XM_003675615.1"/>
</dbReference>
<organism evidence="3 4">
    <name type="scientific">Naumovozyma castellii</name>
    <name type="common">Yeast</name>
    <name type="synonym">Saccharomyces castellii</name>
    <dbReference type="NCBI Taxonomy" id="27288"/>
    <lineage>
        <taxon>Eukaryota</taxon>
        <taxon>Fungi</taxon>
        <taxon>Dikarya</taxon>
        <taxon>Ascomycota</taxon>
        <taxon>Saccharomycotina</taxon>
        <taxon>Saccharomycetes</taxon>
        <taxon>Saccharomycetales</taxon>
        <taxon>Saccharomycetaceae</taxon>
        <taxon>Naumovozyma</taxon>
    </lineage>
</organism>
<reference evidence="3 4" key="1">
    <citation type="journal article" date="2011" name="Proc. Natl. Acad. Sci. U.S.A.">
        <title>Evolutionary erosion of yeast sex chromosomes by mating-type switching accidents.</title>
        <authorList>
            <person name="Gordon J.L."/>
            <person name="Armisen D."/>
            <person name="Proux-Wera E."/>
            <person name="Oheigeartaigh S.S."/>
            <person name="Byrne K.P."/>
            <person name="Wolfe K.H."/>
        </authorList>
    </citation>
    <scope>NUCLEOTIDE SEQUENCE [LARGE SCALE GENOMIC DNA]</scope>
    <source>
        <strain evidence="4">ATCC 76901 / BCRC 22586 / CBS 4309 / NBRC 1992 / NRRL Y-12630</strain>
    </source>
</reference>